<protein>
    <submittedName>
        <fullName evidence="3">DUF6249 domain-containing protein</fullName>
    </submittedName>
</protein>
<keyword evidence="1" id="KW-0472">Membrane</keyword>
<evidence type="ECO:0000313" key="4">
    <source>
        <dbReference type="Proteomes" id="UP001209885"/>
    </source>
</evidence>
<keyword evidence="1" id="KW-1133">Transmembrane helix</keyword>
<organism evidence="3 4">
    <name type="scientific">Mangrovivirga halotolerans</name>
    <dbReference type="NCBI Taxonomy" id="2993936"/>
    <lineage>
        <taxon>Bacteria</taxon>
        <taxon>Pseudomonadati</taxon>
        <taxon>Bacteroidota</taxon>
        <taxon>Cytophagia</taxon>
        <taxon>Cytophagales</taxon>
        <taxon>Mangrovivirgaceae</taxon>
        <taxon>Mangrovivirga</taxon>
    </lineage>
</organism>
<dbReference type="RefSeq" id="WP_266055739.1">
    <property type="nucleotide sequence ID" value="NZ_JAPFQN010000003.1"/>
</dbReference>
<dbReference type="EMBL" id="JAPFQN010000003">
    <property type="protein sequence ID" value="MCX2743361.1"/>
    <property type="molecule type" value="Genomic_DNA"/>
</dbReference>
<feature type="transmembrane region" description="Helical" evidence="1">
    <location>
        <begin position="60"/>
        <end position="78"/>
    </location>
</feature>
<reference evidence="3 4" key="1">
    <citation type="submission" date="2022-11" db="EMBL/GenBank/DDBJ databases">
        <title>The characterization of three novel Bacteroidetes species and genomic analysis of their roles in tidal elemental geochemical cycles.</title>
        <authorList>
            <person name="Ma K."/>
        </authorList>
    </citation>
    <scope>NUCLEOTIDE SEQUENCE [LARGE SCALE GENOMIC DNA]</scope>
    <source>
        <strain evidence="3 4">M17</strain>
    </source>
</reference>
<keyword evidence="1" id="KW-0812">Transmembrane</keyword>
<accession>A0ABT3RPF2</accession>
<feature type="domain" description="DUF6249" evidence="2">
    <location>
        <begin position="10"/>
        <end position="105"/>
    </location>
</feature>
<evidence type="ECO:0000313" key="3">
    <source>
        <dbReference type="EMBL" id="MCX2743361.1"/>
    </source>
</evidence>
<name>A0ABT3RPF2_9BACT</name>
<sequence>MNQFLERLPIVFVFISVAIVVIYYFRNKHKEKMELIAKGESIIHQDALEQMKLQSLSRGIIASFVGTGIFVAHLVATFSSLDEVVSYFSIITIFFGLGSLIFHFIIKNR</sequence>
<feature type="transmembrane region" description="Helical" evidence="1">
    <location>
        <begin position="6"/>
        <end position="25"/>
    </location>
</feature>
<proteinExistence type="predicted"/>
<keyword evidence="4" id="KW-1185">Reference proteome</keyword>
<evidence type="ECO:0000256" key="1">
    <source>
        <dbReference type="SAM" id="Phobius"/>
    </source>
</evidence>
<dbReference type="Proteomes" id="UP001209885">
    <property type="component" value="Unassembled WGS sequence"/>
</dbReference>
<dbReference type="InterPro" id="IPR046216">
    <property type="entry name" value="DUF6249"/>
</dbReference>
<feature type="transmembrane region" description="Helical" evidence="1">
    <location>
        <begin position="84"/>
        <end position="106"/>
    </location>
</feature>
<gene>
    <name evidence="3" type="ORF">OO013_05760</name>
</gene>
<dbReference type="Pfam" id="PF19762">
    <property type="entry name" value="DUF6249"/>
    <property type="match status" value="1"/>
</dbReference>
<evidence type="ECO:0000259" key="2">
    <source>
        <dbReference type="Pfam" id="PF19762"/>
    </source>
</evidence>
<comment type="caution">
    <text evidence="3">The sequence shown here is derived from an EMBL/GenBank/DDBJ whole genome shotgun (WGS) entry which is preliminary data.</text>
</comment>